<dbReference type="Proteomes" id="UP000215027">
    <property type="component" value="Chromosome I"/>
</dbReference>
<dbReference type="InterPro" id="IPR009937">
    <property type="entry name" value="Phage_holin_3_6"/>
</dbReference>
<evidence type="ECO:0008006" key="4">
    <source>
        <dbReference type="Google" id="ProtNLM"/>
    </source>
</evidence>
<keyword evidence="3" id="KW-1185">Reference proteome</keyword>
<reference evidence="2" key="1">
    <citation type="submission" date="2016-01" db="EMBL/GenBank/DDBJ databases">
        <authorList>
            <person name="Mcilroy J.S."/>
            <person name="Karst M S."/>
            <person name="Albertsen M."/>
        </authorList>
    </citation>
    <scope>NUCLEOTIDE SEQUENCE</scope>
    <source>
        <strain evidence="2">Cfx-K</strain>
    </source>
</reference>
<keyword evidence="1" id="KW-1133">Transmembrane helix</keyword>
<dbReference type="AlphaFoldDB" id="A0A160T065"/>
<proteinExistence type="predicted"/>
<evidence type="ECO:0000313" key="2">
    <source>
        <dbReference type="EMBL" id="CUS02078.2"/>
    </source>
</evidence>
<accession>A0A160T065</accession>
<dbReference type="GO" id="GO:0008324">
    <property type="term" value="F:monoatomic cation transmembrane transporter activity"/>
    <property type="evidence" value="ECO:0007669"/>
    <property type="project" value="InterPro"/>
</dbReference>
<evidence type="ECO:0000256" key="1">
    <source>
        <dbReference type="SAM" id="Phobius"/>
    </source>
</evidence>
<organism evidence="2 3">
    <name type="scientific">Candidatus Promineifilum breve</name>
    <dbReference type="NCBI Taxonomy" id="1806508"/>
    <lineage>
        <taxon>Bacteria</taxon>
        <taxon>Bacillati</taxon>
        <taxon>Chloroflexota</taxon>
        <taxon>Ardenticatenia</taxon>
        <taxon>Candidatus Promineifilales</taxon>
        <taxon>Candidatus Promineifilaceae</taxon>
        <taxon>Candidatus Promineifilum</taxon>
    </lineage>
</organism>
<gene>
    <name evidence="2" type="ORF">CFX0092_A0197</name>
</gene>
<name>A0A160T065_9CHLR</name>
<dbReference type="SUPFAM" id="SSF103473">
    <property type="entry name" value="MFS general substrate transporter"/>
    <property type="match status" value="1"/>
</dbReference>
<feature type="transmembrane region" description="Helical" evidence="1">
    <location>
        <begin position="55"/>
        <end position="79"/>
    </location>
</feature>
<dbReference type="EMBL" id="LN890655">
    <property type="protein sequence ID" value="CUS02078.2"/>
    <property type="molecule type" value="Genomic_DNA"/>
</dbReference>
<keyword evidence="1" id="KW-0812">Transmembrane</keyword>
<sequence length="137" mass="14846">MNYQTNTNNSTGYEQPSLGDLFSNLSSQATLLMRQEIQLAQAEMTRKATRAGRNAAFIAAGAVIALGAFLAVVAGLILILAQWMAAWLAALVVGVLLAIVAGLLVQHGMKKLKEIDPAPRRTLETLRENKEWLSQQV</sequence>
<keyword evidence="1" id="KW-0472">Membrane</keyword>
<dbReference type="Pfam" id="PF07332">
    <property type="entry name" value="Phage_holin_3_6"/>
    <property type="match status" value="1"/>
</dbReference>
<dbReference type="InterPro" id="IPR036739">
    <property type="entry name" value="SLC41_membr_dom_sf"/>
</dbReference>
<evidence type="ECO:0000313" key="3">
    <source>
        <dbReference type="Proteomes" id="UP000215027"/>
    </source>
</evidence>
<dbReference type="KEGG" id="pbf:CFX0092_A0197"/>
<dbReference type="Gene3D" id="1.10.357.20">
    <property type="entry name" value="SLC41 divalent cation transporters, integral membrane domain"/>
    <property type="match status" value="1"/>
</dbReference>
<dbReference type="OrthoDB" id="3216929at2"/>
<protein>
    <recommendedName>
        <fullName evidence="4">Phage holin family protein</fullName>
    </recommendedName>
</protein>
<dbReference type="RefSeq" id="WP_095041734.1">
    <property type="nucleotide sequence ID" value="NZ_LN890655.1"/>
</dbReference>
<dbReference type="InterPro" id="IPR036259">
    <property type="entry name" value="MFS_trans_sf"/>
</dbReference>
<feature type="transmembrane region" description="Helical" evidence="1">
    <location>
        <begin position="85"/>
        <end position="105"/>
    </location>
</feature>